<dbReference type="Gene3D" id="1.10.260.40">
    <property type="entry name" value="lambda repressor-like DNA-binding domains"/>
    <property type="match status" value="1"/>
</dbReference>
<evidence type="ECO:0000313" key="2">
    <source>
        <dbReference type="EMBL" id="SEJ52887.1"/>
    </source>
</evidence>
<keyword evidence="3" id="KW-1185">Reference proteome</keyword>
<dbReference type="RefSeq" id="WP_177183162.1">
    <property type="nucleotide sequence ID" value="NZ_FNZA01000010.1"/>
</dbReference>
<accession>A0A1H6ZMV9</accession>
<dbReference type="Proteomes" id="UP000199223">
    <property type="component" value="Unassembled WGS sequence"/>
</dbReference>
<dbReference type="SUPFAM" id="SSF47413">
    <property type="entry name" value="lambda repressor-like DNA-binding domains"/>
    <property type="match status" value="1"/>
</dbReference>
<dbReference type="CDD" id="cd00093">
    <property type="entry name" value="HTH_XRE"/>
    <property type="match status" value="1"/>
</dbReference>
<dbReference type="AlphaFoldDB" id="A0A1H6ZMV9"/>
<dbReference type="EMBL" id="FNZA01000010">
    <property type="protein sequence ID" value="SEJ52887.1"/>
    <property type="molecule type" value="Genomic_DNA"/>
</dbReference>
<reference evidence="3" key="1">
    <citation type="submission" date="2016-10" db="EMBL/GenBank/DDBJ databases">
        <authorList>
            <person name="Varghese N."/>
            <person name="Submissions S."/>
        </authorList>
    </citation>
    <scope>NUCLEOTIDE SEQUENCE [LARGE SCALE GENOMIC DNA]</scope>
    <source>
        <strain evidence="3">CGMCC 1.10218</strain>
    </source>
</reference>
<dbReference type="PANTHER" id="PTHR35010">
    <property type="entry name" value="BLL4672 PROTEIN-RELATED"/>
    <property type="match status" value="1"/>
</dbReference>
<dbReference type="GO" id="GO:0003677">
    <property type="term" value="F:DNA binding"/>
    <property type="evidence" value="ECO:0007669"/>
    <property type="project" value="InterPro"/>
</dbReference>
<sequence>MPGDAEFAALLLARRRAAGLSQAELAELARCTRPYVSQLERAARSRPSRQVALNLADALGVRGPERSEFLSAAGWPELERSLSPELGEVDALARRVVEGSRLPGVLHDSRWTILFHNALAGALFGALGEPLVPGRSLLDQVFSPRHRRRIPGWDAWARSLLAQFKRDSAHLRHTPAQRALLGELRALPDFPRLWAGVEAAPDVTPVMPVDFVLTPPGAVRLHIVRQQFVGLPELWSVAFVPVGAEAEEMLAALLGERT</sequence>
<dbReference type="InterPro" id="IPR010982">
    <property type="entry name" value="Lambda_DNA-bd_dom_sf"/>
</dbReference>
<dbReference type="InterPro" id="IPR001387">
    <property type="entry name" value="Cro/C1-type_HTH"/>
</dbReference>
<dbReference type="Gene3D" id="3.30.450.180">
    <property type="match status" value="1"/>
</dbReference>
<dbReference type="PROSITE" id="PS50943">
    <property type="entry name" value="HTH_CROC1"/>
    <property type="match status" value="1"/>
</dbReference>
<evidence type="ECO:0000259" key="1">
    <source>
        <dbReference type="PROSITE" id="PS50943"/>
    </source>
</evidence>
<evidence type="ECO:0000313" key="3">
    <source>
        <dbReference type="Proteomes" id="UP000199223"/>
    </source>
</evidence>
<gene>
    <name evidence="2" type="ORF">SAMN04488058_1105</name>
</gene>
<dbReference type="STRING" id="856736.SAMN04488058_1105"/>
<name>A0A1H6ZMV9_9DEIO</name>
<dbReference type="Pfam" id="PF17765">
    <property type="entry name" value="MLTR_LBD"/>
    <property type="match status" value="1"/>
</dbReference>
<organism evidence="2 3">
    <name type="scientific">Deinococcus reticulitermitis</name>
    <dbReference type="NCBI Taxonomy" id="856736"/>
    <lineage>
        <taxon>Bacteria</taxon>
        <taxon>Thermotogati</taxon>
        <taxon>Deinococcota</taxon>
        <taxon>Deinococci</taxon>
        <taxon>Deinococcales</taxon>
        <taxon>Deinococcaceae</taxon>
        <taxon>Deinococcus</taxon>
    </lineage>
</organism>
<dbReference type="InterPro" id="IPR041413">
    <property type="entry name" value="MLTR_LBD"/>
</dbReference>
<feature type="domain" description="HTH cro/C1-type" evidence="1">
    <location>
        <begin position="11"/>
        <end position="66"/>
    </location>
</feature>
<proteinExistence type="predicted"/>
<dbReference type="PANTHER" id="PTHR35010:SF4">
    <property type="entry name" value="BLL5781 PROTEIN"/>
    <property type="match status" value="1"/>
</dbReference>
<dbReference type="Pfam" id="PF13560">
    <property type="entry name" value="HTH_31"/>
    <property type="match status" value="1"/>
</dbReference>
<dbReference type="SMART" id="SM00530">
    <property type="entry name" value="HTH_XRE"/>
    <property type="match status" value="1"/>
</dbReference>
<protein>
    <submittedName>
        <fullName evidence="2">Transcriptional regulator, contains XRE-family HTH domain</fullName>
    </submittedName>
</protein>